<organism evidence="1 2">
    <name type="scientific">Rhodanobacter caeni</name>
    <dbReference type="NCBI Taxonomy" id="657654"/>
    <lineage>
        <taxon>Bacteria</taxon>
        <taxon>Pseudomonadati</taxon>
        <taxon>Pseudomonadota</taxon>
        <taxon>Gammaproteobacteria</taxon>
        <taxon>Lysobacterales</taxon>
        <taxon>Rhodanobacteraceae</taxon>
        <taxon>Rhodanobacter</taxon>
    </lineage>
</organism>
<comment type="caution">
    <text evidence="1">The sequence shown here is derived from an EMBL/GenBank/DDBJ whole genome shotgun (WGS) entry which is preliminary data.</text>
</comment>
<evidence type="ECO:0000313" key="1">
    <source>
        <dbReference type="EMBL" id="GAA0252992.1"/>
    </source>
</evidence>
<sequence length="128" mass="13928">MSATIQLFEKYKLHIGARTDSAGAAALGIKCQTVSNWRTRGSQAEPRLIEAMATTLEADVGEWLLRAQIEQSFDASNREVWRRMSRRLGYRLGSIGAVLIPTAAQLGGRLQMLVADSAALAENLAPLT</sequence>
<evidence type="ECO:0000313" key="2">
    <source>
        <dbReference type="Proteomes" id="UP001500657"/>
    </source>
</evidence>
<proteinExistence type="predicted"/>
<dbReference type="EMBL" id="BAAAFO010000003">
    <property type="protein sequence ID" value="GAA0252992.1"/>
    <property type="molecule type" value="Genomic_DNA"/>
</dbReference>
<name>A0ABP3E874_9GAMM</name>
<gene>
    <name evidence="1" type="ORF">GCM10009126_17840</name>
</gene>
<protein>
    <submittedName>
        <fullName evidence="1">Uncharacterized protein</fullName>
    </submittedName>
</protein>
<accession>A0ABP3E874</accession>
<reference evidence="2" key="1">
    <citation type="journal article" date="2019" name="Int. J. Syst. Evol. Microbiol.">
        <title>The Global Catalogue of Microorganisms (GCM) 10K type strain sequencing project: providing services to taxonomists for standard genome sequencing and annotation.</title>
        <authorList>
            <consortium name="The Broad Institute Genomics Platform"/>
            <consortium name="The Broad Institute Genome Sequencing Center for Infectious Disease"/>
            <person name="Wu L."/>
            <person name="Ma J."/>
        </authorList>
    </citation>
    <scope>NUCLEOTIDE SEQUENCE [LARGE SCALE GENOMIC DNA]</scope>
    <source>
        <strain evidence="2">JCM 16242</strain>
    </source>
</reference>
<dbReference type="Proteomes" id="UP001500657">
    <property type="component" value="Unassembled WGS sequence"/>
</dbReference>
<keyword evidence="2" id="KW-1185">Reference proteome</keyword>